<keyword evidence="1" id="KW-0812">Transmembrane</keyword>
<evidence type="ECO:0008006" key="4">
    <source>
        <dbReference type="Google" id="ProtNLM"/>
    </source>
</evidence>
<accession>A0ABS7CTW0</accession>
<organism evidence="2 3">
    <name type="scientific">Pontibacter aydingkolensis</name>
    <dbReference type="NCBI Taxonomy" id="1911536"/>
    <lineage>
        <taxon>Bacteria</taxon>
        <taxon>Pseudomonadati</taxon>
        <taxon>Bacteroidota</taxon>
        <taxon>Cytophagia</taxon>
        <taxon>Cytophagales</taxon>
        <taxon>Hymenobacteraceae</taxon>
        <taxon>Pontibacter</taxon>
    </lineage>
</organism>
<feature type="transmembrane region" description="Helical" evidence="1">
    <location>
        <begin position="374"/>
        <end position="393"/>
    </location>
</feature>
<dbReference type="RefSeq" id="WP_219877091.1">
    <property type="nucleotide sequence ID" value="NZ_JAHYXK010000006.1"/>
</dbReference>
<keyword evidence="1" id="KW-1133">Transmembrane helix</keyword>
<evidence type="ECO:0000256" key="1">
    <source>
        <dbReference type="SAM" id="Phobius"/>
    </source>
</evidence>
<sequence length="454" mass="52381">MVISNRYLYTSLIILTAFLYLLAFTSFTIQAIISVTIFIFAAYKFIYDLGKNFSIKGLILLIASAQWLLAPVLNYYFPVSNIYYRMFVPEIVYLPYALLGTFTYFLFLLIPISKDSNVAFNSLPKRVNEYLNIELSSNVGIWIVTVGVVASFIDSFLPSSLAFLFYILRSFRFIGAYYLLLSNHKYRIPILVFVMGWLLLESINYGMFHDLVLWVAFLFIIILIKFRIKMWQKLAAMFLAVFFLLALQSIKSDYRNNIWYGGSSNKAEVFYTMLSDRITNVDLLFNPLVLDNALYRLNQGWIIAAIMRWVPYGEPYAEGETISTALKGSLLPRFLAPDKIQAGGHSHFERFTGQYLPDTVSMNLSVLGEAYANYSFWGGIVFMAIFGFSLNLIITRIYKYSITTPTIVLWMPLLMQEFVKAENDFSTGINHFVKSALVVFFVFWFCRYVIKVKI</sequence>
<feature type="transmembrane region" description="Helical" evidence="1">
    <location>
        <begin position="58"/>
        <end position="79"/>
    </location>
</feature>
<feature type="transmembrane region" description="Helical" evidence="1">
    <location>
        <begin position="159"/>
        <end position="181"/>
    </location>
</feature>
<protein>
    <recommendedName>
        <fullName evidence="4">Oligosaccharide repeat unit polymerase</fullName>
    </recommendedName>
</protein>
<reference evidence="2 3" key="1">
    <citation type="journal article" date="2016" name="Int. J. Syst. Evol. Microbiol.">
        <title>Pontibacter aydingkolensis sp. nov., isolated from soil of a salt lake.</title>
        <authorList>
            <person name="Osman G."/>
            <person name="Zhang T."/>
            <person name="Lou K."/>
            <person name="Gao Y."/>
            <person name="Chang W."/>
            <person name="Lin Q."/>
            <person name="Yang H.M."/>
            <person name="Huo X.D."/>
            <person name="Wang N."/>
        </authorList>
    </citation>
    <scope>NUCLEOTIDE SEQUENCE [LARGE SCALE GENOMIC DNA]</scope>
    <source>
        <strain evidence="2 3">KACC 19255</strain>
    </source>
</reference>
<proteinExistence type="predicted"/>
<evidence type="ECO:0000313" key="2">
    <source>
        <dbReference type="EMBL" id="MBW7467203.1"/>
    </source>
</evidence>
<feature type="transmembrane region" description="Helical" evidence="1">
    <location>
        <begin position="7"/>
        <end position="23"/>
    </location>
</feature>
<comment type="caution">
    <text evidence="2">The sequence shown here is derived from an EMBL/GenBank/DDBJ whole genome shotgun (WGS) entry which is preliminary data.</text>
</comment>
<feature type="transmembrane region" description="Helical" evidence="1">
    <location>
        <begin position="29"/>
        <end position="46"/>
    </location>
</feature>
<dbReference type="EMBL" id="JAHYXK010000006">
    <property type="protein sequence ID" value="MBW7467203.1"/>
    <property type="molecule type" value="Genomic_DNA"/>
</dbReference>
<feature type="transmembrane region" description="Helical" evidence="1">
    <location>
        <begin position="188"/>
        <end position="205"/>
    </location>
</feature>
<name>A0ABS7CTW0_9BACT</name>
<evidence type="ECO:0000313" key="3">
    <source>
        <dbReference type="Proteomes" id="UP000813018"/>
    </source>
</evidence>
<feature type="transmembrane region" description="Helical" evidence="1">
    <location>
        <begin position="211"/>
        <end position="227"/>
    </location>
</feature>
<keyword evidence="1" id="KW-0472">Membrane</keyword>
<feature type="transmembrane region" description="Helical" evidence="1">
    <location>
        <begin position="431"/>
        <end position="450"/>
    </location>
</feature>
<feature type="transmembrane region" description="Helical" evidence="1">
    <location>
        <begin position="91"/>
        <end position="110"/>
    </location>
</feature>
<gene>
    <name evidence="2" type="ORF">K0O23_08995</name>
</gene>
<dbReference type="Proteomes" id="UP000813018">
    <property type="component" value="Unassembled WGS sequence"/>
</dbReference>
<feature type="transmembrane region" description="Helical" evidence="1">
    <location>
        <begin position="131"/>
        <end position="153"/>
    </location>
</feature>
<keyword evidence="3" id="KW-1185">Reference proteome</keyword>